<protein>
    <recommendedName>
        <fullName evidence="3">Sel1 repeat protein</fullName>
    </recommendedName>
</protein>
<dbReference type="Proteomes" id="UP000030993">
    <property type="component" value="Unassembled WGS sequence"/>
</dbReference>
<dbReference type="InterPro" id="IPR050767">
    <property type="entry name" value="Sel1_AlgK"/>
</dbReference>
<proteinExistence type="predicted"/>
<evidence type="ECO:0000313" key="1">
    <source>
        <dbReference type="EMBL" id="KHM51890.1"/>
    </source>
</evidence>
<dbReference type="Pfam" id="PF08238">
    <property type="entry name" value="Sel1"/>
    <property type="match status" value="2"/>
</dbReference>
<dbReference type="Gene3D" id="1.25.40.10">
    <property type="entry name" value="Tetratricopeptide repeat domain"/>
    <property type="match status" value="1"/>
</dbReference>
<dbReference type="PANTHER" id="PTHR11102:SF160">
    <property type="entry name" value="ERAD-ASSOCIATED E3 UBIQUITIN-PROTEIN LIGASE COMPONENT HRD3"/>
    <property type="match status" value="1"/>
</dbReference>
<dbReference type="AlphaFoldDB" id="A0A0B2JU73"/>
<dbReference type="SUPFAM" id="SSF81901">
    <property type="entry name" value="HCP-like"/>
    <property type="match status" value="1"/>
</dbReference>
<evidence type="ECO:0008006" key="3">
    <source>
        <dbReference type="Google" id="ProtNLM"/>
    </source>
</evidence>
<sequence>MAKLMKDQIRELDNKSAEECLSLAGQLDDDKDKFECYRRSAELGNPQGQYKTGFYYWNGFGVEADRTKAIEWYIKAAQQEYREALYVLSHAINYSDLQDDTVESLAKSDNLKAQIVLADRQYNDGNYTESFLLV</sequence>
<dbReference type="STRING" id="82374.NZ47_07990"/>
<evidence type="ECO:0000313" key="2">
    <source>
        <dbReference type="Proteomes" id="UP000030993"/>
    </source>
</evidence>
<name>A0A0B2JU73_9FIRM</name>
<dbReference type="InterPro" id="IPR011990">
    <property type="entry name" value="TPR-like_helical_dom_sf"/>
</dbReference>
<reference evidence="1 2" key="1">
    <citation type="journal article" date="2013" name="PLoS ONE">
        <title>Identification and characterization of three novel lipases belonging to families II and V from Anaerovibrio lipolyticus 5ST.</title>
        <authorList>
            <person name="Prive F."/>
            <person name="Kaderbhai N.N."/>
            <person name="Girdwood S."/>
            <person name="Worgan H.J."/>
            <person name="Pinloche E."/>
            <person name="Scollan N.D."/>
            <person name="Huws S.A."/>
            <person name="Newbold C.J."/>
        </authorList>
    </citation>
    <scope>NUCLEOTIDE SEQUENCE [LARGE SCALE GENOMIC DNA]</scope>
    <source>
        <strain evidence="1 2">5S</strain>
    </source>
</reference>
<dbReference type="SMART" id="SM00671">
    <property type="entry name" value="SEL1"/>
    <property type="match status" value="1"/>
</dbReference>
<dbReference type="InterPro" id="IPR006597">
    <property type="entry name" value="Sel1-like"/>
</dbReference>
<dbReference type="EMBL" id="JSCE01000164">
    <property type="protein sequence ID" value="KHM51890.1"/>
    <property type="molecule type" value="Genomic_DNA"/>
</dbReference>
<gene>
    <name evidence="1" type="ORF">NZ47_07990</name>
</gene>
<comment type="caution">
    <text evidence="1">The sequence shown here is derived from an EMBL/GenBank/DDBJ whole genome shotgun (WGS) entry which is preliminary data.</text>
</comment>
<dbReference type="RefSeq" id="WP_039208923.1">
    <property type="nucleotide sequence ID" value="NZ_JSCE01000164.1"/>
</dbReference>
<dbReference type="PANTHER" id="PTHR11102">
    <property type="entry name" value="SEL-1-LIKE PROTEIN"/>
    <property type="match status" value="1"/>
</dbReference>
<accession>A0A0B2JU73</accession>
<organism evidence="1 2">
    <name type="scientific">Anaerovibrio lipolyticus</name>
    <dbReference type="NCBI Taxonomy" id="82374"/>
    <lineage>
        <taxon>Bacteria</taxon>
        <taxon>Bacillati</taxon>
        <taxon>Bacillota</taxon>
        <taxon>Negativicutes</taxon>
        <taxon>Selenomonadales</taxon>
        <taxon>Selenomonadaceae</taxon>
        <taxon>Anaerovibrio</taxon>
    </lineage>
</organism>
<keyword evidence="2" id="KW-1185">Reference proteome</keyword>